<dbReference type="AlphaFoldDB" id="A0A7J6VK04"/>
<reference evidence="2 3" key="1">
    <citation type="submission" date="2020-06" db="EMBL/GenBank/DDBJ databases">
        <title>Transcriptomic and genomic resources for Thalictrum thalictroides and T. hernandezii: Facilitating candidate gene discovery in an emerging model plant lineage.</title>
        <authorList>
            <person name="Arias T."/>
            <person name="Riano-Pachon D.M."/>
            <person name="Di Stilio V.S."/>
        </authorList>
    </citation>
    <scope>NUCLEOTIDE SEQUENCE [LARGE SCALE GENOMIC DNA]</scope>
    <source>
        <strain evidence="3">cv. WT478/WT964</strain>
        <tissue evidence="2">Leaves</tissue>
    </source>
</reference>
<dbReference type="EMBL" id="JABWDY010031965">
    <property type="protein sequence ID" value="KAF5184535.1"/>
    <property type="molecule type" value="Genomic_DNA"/>
</dbReference>
<accession>A0A7J6VK04</accession>
<dbReference type="Proteomes" id="UP000554482">
    <property type="component" value="Unassembled WGS sequence"/>
</dbReference>
<keyword evidence="3" id="KW-1185">Reference proteome</keyword>
<evidence type="ECO:0000313" key="3">
    <source>
        <dbReference type="Proteomes" id="UP000554482"/>
    </source>
</evidence>
<proteinExistence type="predicted"/>
<comment type="caution">
    <text evidence="2">The sequence shown here is derived from an EMBL/GenBank/DDBJ whole genome shotgun (WGS) entry which is preliminary data.</text>
</comment>
<name>A0A7J6VK04_THATH</name>
<evidence type="ECO:0000256" key="1">
    <source>
        <dbReference type="SAM" id="MobiDB-lite"/>
    </source>
</evidence>
<protein>
    <submittedName>
        <fullName evidence="2">Uncharacterized protein</fullName>
    </submittedName>
</protein>
<organism evidence="2 3">
    <name type="scientific">Thalictrum thalictroides</name>
    <name type="common">Rue-anemone</name>
    <name type="synonym">Anemone thalictroides</name>
    <dbReference type="NCBI Taxonomy" id="46969"/>
    <lineage>
        <taxon>Eukaryota</taxon>
        <taxon>Viridiplantae</taxon>
        <taxon>Streptophyta</taxon>
        <taxon>Embryophyta</taxon>
        <taxon>Tracheophyta</taxon>
        <taxon>Spermatophyta</taxon>
        <taxon>Magnoliopsida</taxon>
        <taxon>Ranunculales</taxon>
        <taxon>Ranunculaceae</taxon>
        <taxon>Thalictroideae</taxon>
        <taxon>Thalictrum</taxon>
    </lineage>
</organism>
<gene>
    <name evidence="2" type="ORF">FRX31_025878</name>
</gene>
<evidence type="ECO:0000313" key="2">
    <source>
        <dbReference type="EMBL" id="KAF5184535.1"/>
    </source>
</evidence>
<feature type="region of interest" description="Disordered" evidence="1">
    <location>
        <begin position="1"/>
        <end position="20"/>
    </location>
</feature>
<sequence>MQILTLQDSPNDYTSQKPYNIDNKTSGRHQELLVVCYYIVAVAWQPYKGFWRHRYQFRDLLCRWQEMILGQFVIDPGYRLKAVKGCLKGVSSCNDS</sequence>